<organism evidence="1 2">
    <name type="scientific">Kingella denitrificans ATCC 33394</name>
    <dbReference type="NCBI Taxonomy" id="888741"/>
    <lineage>
        <taxon>Bacteria</taxon>
        <taxon>Pseudomonadati</taxon>
        <taxon>Pseudomonadota</taxon>
        <taxon>Betaproteobacteria</taxon>
        <taxon>Neisseriales</taxon>
        <taxon>Neisseriaceae</taxon>
        <taxon>Kingella</taxon>
    </lineage>
</organism>
<evidence type="ECO:0000313" key="1">
    <source>
        <dbReference type="EMBL" id="EGC17516.1"/>
    </source>
</evidence>
<sequence length="274" mass="30726">MIDSICKPFAIITRNLTMHPHIDMSIPILPATTPAFGELAQLLPPFRALLQGVQHQFAQFTRYIQDPAARETAHALAAAQQRQDGLAEQHFRLAEQYADTALTVQCYRIFYWLQTGQFAQINRLLQTVDFTRHTHEQAALTYMAQTALNCGLLGTTGQILRLLDGGQAATDIAHAAGILSSFYFPEEAWTELFLAAKAYVHRQAGPLIQCGVFYSIIDDALFSLMLIIDEPDMARLSEINNGFTEFLLDYEDAHGYRLPADMDIAVHGIQEWQP</sequence>
<comment type="caution">
    <text evidence="1">The sequence shown here is derived from an EMBL/GenBank/DDBJ whole genome shotgun (WGS) entry which is preliminary data.</text>
</comment>
<gene>
    <name evidence="1" type="ORF">HMPREF9098_0842</name>
</gene>
<dbReference type="STRING" id="888741.HMPREF9098_0842"/>
<protein>
    <submittedName>
        <fullName evidence="1">Uncharacterized protein</fullName>
    </submittedName>
</protein>
<reference evidence="1 2" key="1">
    <citation type="submission" date="2011-01" db="EMBL/GenBank/DDBJ databases">
        <authorList>
            <person name="Muzny D."/>
            <person name="Qin X."/>
            <person name="Deng J."/>
            <person name="Jiang H."/>
            <person name="Liu Y."/>
            <person name="Qu J."/>
            <person name="Song X.-Z."/>
            <person name="Zhang L."/>
            <person name="Thornton R."/>
            <person name="Coyle M."/>
            <person name="Francisco L."/>
            <person name="Jackson L."/>
            <person name="Javaid M."/>
            <person name="Korchina V."/>
            <person name="Kovar C."/>
            <person name="Mata R."/>
            <person name="Mathew T."/>
            <person name="Ngo R."/>
            <person name="Nguyen L."/>
            <person name="Nguyen N."/>
            <person name="Okwuonu G."/>
            <person name="Ongeri F."/>
            <person name="Pham C."/>
            <person name="Simmons D."/>
            <person name="Wilczek-Boney K."/>
            <person name="Hale W."/>
            <person name="Jakkamsetti A."/>
            <person name="Pham P."/>
            <person name="Ruth R."/>
            <person name="San Lucas F."/>
            <person name="Warren J."/>
            <person name="Zhang J."/>
            <person name="Zhao Z."/>
            <person name="Zhou C."/>
            <person name="Zhu D."/>
            <person name="Lee S."/>
            <person name="Bess C."/>
            <person name="Blankenburg K."/>
            <person name="Forbes L."/>
            <person name="Fu Q."/>
            <person name="Gubbala S."/>
            <person name="Hirani K."/>
            <person name="Jayaseelan J.C."/>
            <person name="Lara F."/>
            <person name="Munidasa M."/>
            <person name="Palculict T."/>
            <person name="Patil S."/>
            <person name="Pu L.-L."/>
            <person name="Saada N."/>
            <person name="Tang L."/>
            <person name="Weissenberger G."/>
            <person name="Zhu Y."/>
            <person name="Hemphill L."/>
            <person name="Shang Y."/>
            <person name="Youmans B."/>
            <person name="Ayvaz T."/>
            <person name="Ross M."/>
            <person name="Santibanez J."/>
            <person name="Aqrawi P."/>
            <person name="Gross S."/>
            <person name="Joshi V."/>
            <person name="Fowler G."/>
            <person name="Nazareth L."/>
            <person name="Reid J."/>
            <person name="Worley K."/>
            <person name="Petrosino J."/>
            <person name="Highlander S."/>
            <person name="Gibbs R."/>
        </authorList>
    </citation>
    <scope>NUCLEOTIDE SEQUENCE [LARGE SCALE GENOMIC DNA]</scope>
    <source>
        <strain evidence="1 2">ATCC 33394</strain>
    </source>
</reference>
<name>F0EYA8_9NEIS</name>
<accession>F0EYA8</accession>
<dbReference type="HOGENOM" id="CLU_1014816_0_0_4"/>
<dbReference type="Proteomes" id="UP000004088">
    <property type="component" value="Unassembled WGS sequence"/>
</dbReference>
<evidence type="ECO:0000313" key="2">
    <source>
        <dbReference type="Proteomes" id="UP000004088"/>
    </source>
</evidence>
<keyword evidence="2" id="KW-1185">Reference proteome</keyword>
<dbReference type="EMBL" id="AEWV01000015">
    <property type="protein sequence ID" value="EGC17516.1"/>
    <property type="molecule type" value="Genomic_DNA"/>
</dbReference>
<dbReference type="AlphaFoldDB" id="F0EYA8"/>
<proteinExistence type="predicted"/>